<feature type="domain" description="EfeO-type cupredoxin-like" evidence="7">
    <location>
        <begin position="39"/>
        <end position="134"/>
    </location>
</feature>
<gene>
    <name evidence="8" type="ORF">EUA07_03180</name>
</gene>
<dbReference type="InterPro" id="IPR011706">
    <property type="entry name" value="Cu-oxidase_C"/>
</dbReference>
<evidence type="ECO:0000256" key="4">
    <source>
        <dbReference type="SAM" id="MobiDB-lite"/>
    </source>
</evidence>
<feature type="region of interest" description="Disordered" evidence="4">
    <location>
        <begin position="221"/>
        <end position="244"/>
    </location>
</feature>
<keyword evidence="9" id="KW-1185">Reference proteome</keyword>
<dbReference type="Proteomes" id="UP000293291">
    <property type="component" value="Unassembled WGS sequence"/>
</dbReference>
<dbReference type="EMBL" id="SDWU01000003">
    <property type="protein sequence ID" value="RYC03956.1"/>
    <property type="molecule type" value="Genomic_DNA"/>
</dbReference>
<evidence type="ECO:0000313" key="8">
    <source>
        <dbReference type="EMBL" id="RYC03956.1"/>
    </source>
</evidence>
<evidence type="ECO:0000313" key="9">
    <source>
        <dbReference type="Proteomes" id="UP000293291"/>
    </source>
</evidence>
<protein>
    <recommendedName>
        <fullName evidence="10">Multicopper oxidase family protein</fullName>
    </recommendedName>
</protein>
<dbReference type="GO" id="GO:0016491">
    <property type="term" value="F:oxidoreductase activity"/>
    <property type="evidence" value="ECO:0007669"/>
    <property type="project" value="UniProtKB-KW"/>
</dbReference>
<evidence type="ECO:0000259" key="7">
    <source>
        <dbReference type="Pfam" id="PF13473"/>
    </source>
</evidence>
<proteinExistence type="inferred from homology"/>
<name>A0A4Q2SF05_9ACTN</name>
<evidence type="ECO:0000256" key="3">
    <source>
        <dbReference type="ARBA" id="ARBA00023002"/>
    </source>
</evidence>
<dbReference type="GO" id="GO:0005507">
    <property type="term" value="F:copper ion binding"/>
    <property type="evidence" value="ECO:0007669"/>
    <property type="project" value="InterPro"/>
</dbReference>
<dbReference type="Pfam" id="PF07731">
    <property type="entry name" value="Cu-oxidase_2"/>
    <property type="match status" value="1"/>
</dbReference>
<evidence type="ECO:0000256" key="2">
    <source>
        <dbReference type="ARBA" id="ARBA00022723"/>
    </source>
</evidence>
<dbReference type="InterPro" id="IPR002355">
    <property type="entry name" value="Cu_oxidase_Cu_BS"/>
</dbReference>
<accession>A0A4Q2SF05</accession>
<comment type="similarity">
    <text evidence="1">Belongs to the multicopper oxidase family.</text>
</comment>
<dbReference type="OrthoDB" id="345021at2"/>
<dbReference type="Pfam" id="PF13473">
    <property type="entry name" value="Cupredoxin_1"/>
    <property type="match status" value="1"/>
</dbReference>
<dbReference type="InterPro" id="IPR028096">
    <property type="entry name" value="EfeO_Cupredoxin"/>
</dbReference>
<evidence type="ECO:0000259" key="6">
    <source>
        <dbReference type="Pfam" id="PF07732"/>
    </source>
</evidence>
<dbReference type="PANTHER" id="PTHR48267:SF1">
    <property type="entry name" value="BILIRUBIN OXIDASE"/>
    <property type="match status" value="1"/>
</dbReference>
<dbReference type="RefSeq" id="WP_129453556.1">
    <property type="nucleotide sequence ID" value="NZ_JACXYX010000007.1"/>
</dbReference>
<comment type="caution">
    <text evidence="8">The sequence shown here is derived from an EMBL/GenBank/DDBJ whole genome shotgun (WGS) entry which is preliminary data.</text>
</comment>
<organism evidence="8 9">
    <name type="scientific">Nocardioides ganghwensis</name>
    <dbReference type="NCBI Taxonomy" id="252230"/>
    <lineage>
        <taxon>Bacteria</taxon>
        <taxon>Bacillati</taxon>
        <taxon>Actinomycetota</taxon>
        <taxon>Actinomycetes</taxon>
        <taxon>Propionibacteriales</taxon>
        <taxon>Nocardioidaceae</taxon>
        <taxon>Nocardioides</taxon>
    </lineage>
</organism>
<dbReference type="Gene3D" id="2.60.40.420">
    <property type="entry name" value="Cupredoxins - blue copper proteins"/>
    <property type="match status" value="4"/>
</dbReference>
<keyword evidence="2" id="KW-0479">Metal-binding</keyword>
<dbReference type="InterPro" id="IPR008972">
    <property type="entry name" value="Cupredoxin"/>
</dbReference>
<dbReference type="PANTHER" id="PTHR48267">
    <property type="entry name" value="CUPREDOXIN SUPERFAMILY PROTEIN"/>
    <property type="match status" value="1"/>
</dbReference>
<dbReference type="Pfam" id="PF07732">
    <property type="entry name" value="Cu-oxidase_3"/>
    <property type="match status" value="1"/>
</dbReference>
<dbReference type="SUPFAM" id="SSF49503">
    <property type="entry name" value="Cupredoxins"/>
    <property type="match status" value="4"/>
</dbReference>
<dbReference type="AlphaFoldDB" id="A0A4Q2SF05"/>
<feature type="domain" description="Plastocyanin-like" evidence="6">
    <location>
        <begin position="177"/>
        <end position="291"/>
    </location>
</feature>
<evidence type="ECO:0000256" key="1">
    <source>
        <dbReference type="ARBA" id="ARBA00010609"/>
    </source>
</evidence>
<sequence>MRGRSRTITVLVTAVALAVLGPALGTGGDTGLSARTGAQAAAPRSATLVIEARGSTYVPATVTVGGGGTLTVVNLDTYDHTVTSTAVDERGEPLFDVRVAAGTTATVTGVEALANGRYDYYCRFHPFMRGVLVVEDSTGEVGADLVEFEQPLVVPRVVRGADVRLLMRQAKVRMLPRGPRTTMWTYGGSYPGPTIVGRAGRESRVTFVHRLPRKAGSLTTHLHGDHHASSEDGQPTTHLIRRGRSRTYRYPLTYGGDPEPASFFFYHDHRMDRTTRNNWRGLQGMFIVEDATSRRLRLPRGRRDLPLMISERSFTRRNQLTDPFAEGPTMQGHHGTMAFTGPGSPPDDHTVGSHVVVNGRYAPFHRVTATRYRLRLVNAAPFSAYNLSLSDGRPFVQIGTGNGFLRTPVVRTELSLGPAQRADVIVDFSGASGQDVVLQSVPGAEERGTGSRTAAVMQFRVGDHARDRSRLPARLPSPDLVTAPAKVTKTWTFDLGGDKRHGTFWAINGKPFDPARSDHRARLGSVERWRLRNTSDMTHYVHIHAQQWRTVSRNGKRPPPWERGLEDTWRLDPGEYVDVAARFADHTGPFMIHCHMLDHEDHGMMARFDVVR</sequence>
<reference evidence="8 9" key="1">
    <citation type="submission" date="2019-01" db="EMBL/GenBank/DDBJ databases">
        <title>Novel species of Nocardioides.</title>
        <authorList>
            <person name="Liu Q."/>
            <person name="Xin Y.-H."/>
        </authorList>
    </citation>
    <scope>NUCLEOTIDE SEQUENCE [LARGE SCALE GENOMIC DNA]</scope>
    <source>
        <strain evidence="8 9">CGMCC 4.6875</strain>
    </source>
</reference>
<feature type="domain" description="Plastocyanin-like" evidence="5">
    <location>
        <begin position="500"/>
        <end position="610"/>
    </location>
</feature>
<dbReference type="InterPro" id="IPR045087">
    <property type="entry name" value="Cu-oxidase_fam"/>
</dbReference>
<evidence type="ECO:0008006" key="10">
    <source>
        <dbReference type="Google" id="ProtNLM"/>
    </source>
</evidence>
<evidence type="ECO:0000259" key="5">
    <source>
        <dbReference type="Pfam" id="PF07731"/>
    </source>
</evidence>
<keyword evidence="3" id="KW-0560">Oxidoreductase</keyword>
<dbReference type="InterPro" id="IPR011707">
    <property type="entry name" value="Cu-oxidase-like_N"/>
</dbReference>
<dbReference type="PROSITE" id="PS00080">
    <property type="entry name" value="MULTICOPPER_OXIDASE2"/>
    <property type="match status" value="1"/>
</dbReference>